<feature type="transmembrane region" description="Helical" evidence="9">
    <location>
        <begin position="449"/>
        <end position="471"/>
    </location>
</feature>
<feature type="transmembrane region" description="Helical" evidence="9">
    <location>
        <begin position="239"/>
        <end position="258"/>
    </location>
</feature>
<keyword evidence="6 9" id="KW-1133">Transmembrane helix</keyword>
<gene>
    <name evidence="10" type="ORF">M3B43_01360</name>
</gene>
<dbReference type="EMBL" id="JALXMO010000002">
    <property type="protein sequence ID" value="MCT1605987.1"/>
    <property type="molecule type" value="Genomic_DNA"/>
</dbReference>
<feature type="transmembrane region" description="Helical" evidence="9">
    <location>
        <begin position="500"/>
        <end position="517"/>
    </location>
</feature>
<evidence type="ECO:0000313" key="10">
    <source>
        <dbReference type="EMBL" id="MCT1605987.1"/>
    </source>
</evidence>
<keyword evidence="5 9" id="KW-0812">Transmembrane</keyword>
<sequence length="644" mass="70414">MLDKVHDLFRLRTNPLLFFASSAIMLIFVIVTLIIPEQMGAFWADTAAMIFENFGWLFIAGVTIFLIFLIYIALSRFGRLKLGQDDEKPQHSDMSWFGMLFAAGIGTILMFWAVAEPANHFTNPPRGISADDEQAAQAAIGAAGGEEAALEAARAAGDMDLVHAIEGVMDHAIIGGTAEAASEAMGFTLYHFGLHTWTIFALPGLAFAYFIYKRNLPPRVSSLFQPILGDGIHGPIGKAIDIFAIVGTIFGIAMSIGLGTTQIHSGMAARFGMPEEDWAMLVIIGVVTIIATISAVLGIDKGIKRLSNFNIYTAILLLLFILATGPTVFLLRGMIESAGVYASLLPEVALWNDTFGDTGWQQGWTIFYWAWTIAWAPFVGIFIARISRGRSVRQFVAGVLGLPTLFTIIWFGIWGAGVFDIELNGEGGLVSRVLDEGAETSMFAFLEHFPLATLTSAVAIMLVGIFFITSLDSAALVLDDMCNGYDGEGRPKGTTAPHQRAIWTIYIGLVASVLLVFTGDGGLNVLRDVALFFGLPFFILAFFMMYSLQRAMREDAGELGFLRSRRWLQTLPPEEYERRMEENDRELAEAVVAPDYAEGTQPENAPELEHAEQPPVVEKYRVRTGETPIIDPANPDDTGIPPRG</sequence>
<comment type="similarity">
    <text evidence="2">Belongs to the BCCT transporter (TC 2.A.15) family.</text>
</comment>
<accession>A0ABT2HMT4</accession>
<feature type="transmembrane region" description="Helical" evidence="9">
    <location>
        <begin position="55"/>
        <end position="74"/>
    </location>
</feature>
<dbReference type="PANTHER" id="PTHR30047">
    <property type="entry name" value="HIGH-AFFINITY CHOLINE TRANSPORT PROTEIN-RELATED"/>
    <property type="match status" value="1"/>
</dbReference>
<feature type="transmembrane region" description="Helical" evidence="9">
    <location>
        <begin position="366"/>
        <end position="383"/>
    </location>
</feature>
<keyword evidence="7 9" id="KW-0472">Membrane</keyword>
<evidence type="ECO:0000256" key="6">
    <source>
        <dbReference type="ARBA" id="ARBA00022989"/>
    </source>
</evidence>
<evidence type="ECO:0000256" key="4">
    <source>
        <dbReference type="ARBA" id="ARBA00022475"/>
    </source>
</evidence>
<comment type="subcellular location">
    <subcellularLocation>
        <location evidence="1">Cell membrane</location>
        <topology evidence="1">Multi-pass membrane protein</topology>
    </subcellularLocation>
</comment>
<feature type="transmembrane region" description="Helical" evidence="9">
    <location>
        <begin position="95"/>
        <end position="115"/>
    </location>
</feature>
<dbReference type="NCBIfam" id="TIGR00842">
    <property type="entry name" value="bcct"/>
    <property type="match status" value="1"/>
</dbReference>
<protein>
    <submittedName>
        <fullName evidence="10">BCCT family transporter</fullName>
    </submittedName>
</protein>
<feature type="region of interest" description="Disordered" evidence="8">
    <location>
        <begin position="589"/>
        <end position="644"/>
    </location>
</feature>
<keyword evidence="4" id="KW-1003">Cell membrane</keyword>
<feature type="transmembrane region" description="Helical" evidence="9">
    <location>
        <begin position="192"/>
        <end position="212"/>
    </location>
</feature>
<evidence type="ECO:0000256" key="1">
    <source>
        <dbReference type="ARBA" id="ARBA00004651"/>
    </source>
</evidence>
<feature type="compositionally biased region" description="Basic and acidic residues" evidence="8">
    <location>
        <begin position="607"/>
        <end position="624"/>
    </location>
</feature>
<proteinExistence type="inferred from homology"/>
<evidence type="ECO:0000256" key="2">
    <source>
        <dbReference type="ARBA" id="ARBA00005658"/>
    </source>
</evidence>
<feature type="transmembrane region" description="Helical" evidence="9">
    <location>
        <begin position="278"/>
        <end position="299"/>
    </location>
</feature>
<feature type="transmembrane region" description="Helical" evidence="9">
    <location>
        <begin position="16"/>
        <end position="35"/>
    </location>
</feature>
<evidence type="ECO:0000313" key="11">
    <source>
        <dbReference type="Proteomes" id="UP001205046"/>
    </source>
</evidence>
<dbReference type="RefSeq" id="WP_044494616.1">
    <property type="nucleotide sequence ID" value="NZ_CABKSP010000003.1"/>
</dbReference>
<keyword evidence="11" id="KW-1185">Reference proteome</keyword>
<feature type="transmembrane region" description="Helical" evidence="9">
    <location>
        <begin position="529"/>
        <end position="548"/>
    </location>
</feature>
<dbReference type="Proteomes" id="UP001205046">
    <property type="component" value="Unassembled WGS sequence"/>
</dbReference>
<evidence type="ECO:0000256" key="8">
    <source>
        <dbReference type="SAM" id="MobiDB-lite"/>
    </source>
</evidence>
<dbReference type="PANTHER" id="PTHR30047:SF7">
    <property type="entry name" value="HIGH-AFFINITY CHOLINE TRANSPORT PROTEIN"/>
    <property type="match status" value="1"/>
</dbReference>
<feature type="transmembrane region" description="Helical" evidence="9">
    <location>
        <begin position="395"/>
        <end position="416"/>
    </location>
</feature>
<keyword evidence="3" id="KW-0813">Transport</keyword>
<organism evidence="10 11">
    <name type="scientific">Nesterenkonia massiliensis</name>
    <dbReference type="NCBI Taxonomy" id="1232429"/>
    <lineage>
        <taxon>Bacteria</taxon>
        <taxon>Bacillati</taxon>
        <taxon>Actinomycetota</taxon>
        <taxon>Actinomycetes</taxon>
        <taxon>Micrococcales</taxon>
        <taxon>Micrococcaceae</taxon>
        <taxon>Nesterenkonia</taxon>
    </lineage>
</organism>
<name>A0ABT2HMT4_9MICC</name>
<evidence type="ECO:0000256" key="3">
    <source>
        <dbReference type="ARBA" id="ARBA00022448"/>
    </source>
</evidence>
<dbReference type="InterPro" id="IPR000060">
    <property type="entry name" value="BCCT_transptr"/>
</dbReference>
<dbReference type="Pfam" id="PF02028">
    <property type="entry name" value="BCCT"/>
    <property type="match status" value="2"/>
</dbReference>
<evidence type="ECO:0000256" key="5">
    <source>
        <dbReference type="ARBA" id="ARBA00022692"/>
    </source>
</evidence>
<feature type="transmembrane region" description="Helical" evidence="9">
    <location>
        <begin position="311"/>
        <end position="335"/>
    </location>
</feature>
<reference evidence="10 11" key="1">
    <citation type="submission" date="2022-04" db="EMBL/GenBank/DDBJ databases">
        <title>Human microbiome associated bacterial genomes.</title>
        <authorList>
            <person name="Sandstrom S."/>
            <person name="Salamzade R."/>
            <person name="Kalan L.R."/>
        </authorList>
    </citation>
    <scope>NUCLEOTIDE SEQUENCE [LARGE SCALE GENOMIC DNA]</scope>
    <source>
        <strain evidence="11">p3-SID767</strain>
    </source>
</reference>
<comment type="caution">
    <text evidence="10">The sequence shown here is derived from an EMBL/GenBank/DDBJ whole genome shotgun (WGS) entry which is preliminary data.</text>
</comment>
<evidence type="ECO:0000256" key="7">
    <source>
        <dbReference type="ARBA" id="ARBA00023136"/>
    </source>
</evidence>
<evidence type="ECO:0000256" key="9">
    <source>
        <dbReference type="SAM" id="Phobius"/>
    </source>
</evidence>